<reference evidence="2" key="1">
    <citation type="submission" date="2017-01" db="EMBL/GenBank/DDBJ databases">
        <authorList>
            <person name="Varghese N."/>
            <person name="Submissions S."/>
        </authorList>
    </citation>
    <scope>NUCLEOTIDE SEQUENCE [LARGE SCALE GENOMIC DNA]</scope>
    <source>
        <strain evidence="2">DSM 22306</strain>
    </source>
</reference>
<keyword evidence="2" id="KW-1185">Reference proteome</keyword>
<gene>
    <name evidence="1" type="ORF">SAMN05421760_106238</name>
</gene>
<organism evidence="1 2">
    <name type="scientific">Neptunomonas antarctica</name>
    <dbReference type="NCBI Taxonomy" id="619304"/>
    <lineage>
        <taxon>Bacteria</taxon>
        <taxon>Pseudomonadati</taxon>
        <taxon>Pseudomonadota</taxon>
        <taxon>Gammaproteobacteria</taxon>
        <taxon>Oceanospirillales</taxon>
        <taxon>Oceanospirillaceae</taxon>
        <taxon>Neptunomonas</taxon>
    </lineage>
</organism>
<dbReference type="Pfam" id="PF07030">
    <property type="entry name" value="Phage_Mu_Gp36"/>
    <property type="match status" value="1"/>
</dbReference>
<sequence>MYCSTQDLTDRFGSDELITLTAVANAFGEFPEQVNQVQVDRAIADASATIDSYLAARYPLPLPQIPPVLNRFACDMARYFLHDRSPLEEVTARYKEAVRYLEKVAIGAITLGIDAQGQRPETMDGAFVTSAGSVFGRTDKGFI</sequence>
<evidence type="ECO:0000313" key="2">
    <source>
        <dbReference type="Proteomes" id="UP000185999"/>
    </source>
</evidence>
<accession>A0A1N7MP42</accession>
<dbReference type="EMBL" id="FTOE01000006">
    <property type="protein sequence ID" value="SIS87914.1"/>
    <property type="molecule type" value="Genomic_DNA"/>
</dbReference>
<evidence type="ECO:0000313" key="1">
    <source>
        <dbReference type="EMBL" id="SIS87914.1"/>
    </source>
</evidence>
<protein>
    <submittedName>
        <fullName evidence="1">Mu-like prophage protein gp36</fullName>
    </submittedName>
</protein>
<dbReference type="OrthoDB" id="9812088at2"/>
<proteinExistence type="predicted"/>
<dbReference type="STRING" id="619304.SAMN05421760_106238"/>
<dbReference type="AlphaFoldDB" id="A0A1N7MP42"/>
<name>A0A1N7MP42_9GAMM</name>
<dbReference type="RefSeq" id="WP_054340392.1">
    <property type="nucleotide sequence ID" value="NZ_FTOE01000006.1"/>
</dbReference>
<dbReference type="Proteomes" id="UP000185999">
    <property type="component" value="Unassembled WGS sequence"/>
</dbReference>
<dbReference type="InterPro" id="IPR009752">
    <property type="entry name" value="Phage_Mu_GpJ"/>
</dbReference>